<dbReference type="CDD" id="cd00609">
    <property type="entry name" value="AAT_like"/>
    <property type="match status" value="1"/>
</dbReference>
<feature type="domain" description="Aminotransferase class I/classII large" evidence="2">
    <location>
        <begin position="86"/>
        <end position="370"/>
    </location>
</feature>
<dbReference type="AlphaFoldDB" id="A0A5N6BJJ1"/>
<dbReference type="InterPro" id="IPR004839">
    <property type="entry name" value="Aminotransferase_I/II_large"/>
</dbReference>
<protein>
    <submittedName>
        <fullName evidence="3">Aminotransferase class I/II-fold pyridoxal phosphate-dependent enzyme</fullName>
    </submittedName>
</protein>
<dbReference type="EMBL" id="VDMA02000024">
    <property type="protein sequence ID" value="KAB8180079.1"/>
    <property type="molecule type" value="Genomic_DNA"/>
</dbReference>
<dbReference type="InterPro" id="IPR051446">
    <property type="entry name" value="HTH_trans_reg/aminotransferase"/>
</dbReference>
<dbReference type="GO" id="GO:0030170">
    <property type="term" value="F:pyridoxal phosphate binding"/>
    <property type="evidence" value="ECO:0007669"/>
    <property type="project" value="InterPro"/>
</dbReference>
<dbReference type="Gene3D" id="3.40.640.10">
    <property type="entry name" value="Type I PLP-dependent aspartate aminotransferase-like (Major domain)"/>
    <property type="match status" value="1"/>
</dbReference>
<dbReference type="InterPro" id="IPR015421">
    <property type="entry name" value="PyrdxlP-dep_Trfase_major"/>
</dbReference>
<dbReference type="PANTHER" id="PTHR46577:SF1">
    <property type="entry name" value="HTH-TYPE TRANSCRIPTIONAL REGULATORY PROTEIN GABR"/>
    <property type="match status" value="1"/>
</dbReference>
<dbReference type="Proteomes" id="UP000313066">
    <property type="component" value="Unassembled WGS sequence"/>
</dbReference>
<evidence type="ECO:0000313" key="3">
    <source>
        <dbReference type="EMBL" id="KAB8180079.1"/>
    </source>
</evidence>
<accession>A0A5N6BJJ1</accession>
<dbReference type="SUPFAM" id="SSF53383">
    <property type="entry name" value="PLP-dependent transferases"/>
    <property type="match status" value="1"/>
</dbReference>
<dbReference type="PANTHER" id="PTHR46577">
    <property type="entry name" value="HTH-TYPE TRANSCRIPTIONAL REGULATORY PROTEIN GABR"/>
    <property type="match status" value="1"/>
</dbReference>
<comment type="caution">
    <text evidence="3">The sequence shown here is derived from an EMBL/GenBank/DDBJ whole genome shotgun (WGS) entry which is preliminary data.</text>
</comment>
<keyword evidence="4" id="KW-1185">Reference proteome</keyword>
<dbReference type="Pfam" id="PF00155">
    <property type="entry name" value="Aminotran_1_2"/>
    <property type="match status" value="1"/>
</dbReference>
<feature type="region of interest" description="Disordered" evidence="1">
    <location>
        <begin position="47"/>
        <end position="69"/>
    </location>
</feature>
<evidence type="ECO:0000256" key="1">
    <source>
        <dbReference type="SAM" id="MobiDB-lite"/>
    </source>
</evidence>
<organism evidence="3 4">
    <name type="scientific">Microbispora catharanthi</name>
    <dbReference type="NCBI Taxonomy" id="1712871"/>
    <lineage>
        <taxon>Bacteria</taxon>
        <taxon>Bacillati</taxon>
        <taxon>Actinomycetota</taxon>
        <taxon>Actinomycetes</taxon>
        <taxon>Streptosporangiales</taxon>
        <taxon>Streptosporangiaceae</taxon>
        <taxon>Microbispora</taxon>
    </lineage>
</organism>
<dbReference type="GO" id="GO:0008483">
    <property type="term" value="F:transaminase activity"/>
    <property type="evidence" value="ECO:0007669"/>
    <property type="project" value="UniProtKB-KW"/>
</dbReference>
<gene>
    <name evidence="3" type="ORF">FH610_034180</name>
</gene>
<name>A0A5N6BJJ1_9ACTN</name>
<reference evidence="3 4" key="1">
    <citation type="submission" date="2019-10" db="EMBL/GenBank/DDBJ databases">
        <title>Nonomuraea sp. nov., isolated from Phyllanthus amarus.</title>
        <authorList>
            <person name="Klykleung N."/>
            <person name="Tanasupawat S."/>
        </authorList>
    </citation>
    <scope>NUCLEOTIDE SEQUENCE [LARGE SCALE GENOMIC DNA]</scope>
    <source>
        <strain evidence="3 4">CR1-09</strain>
    </source>
</reference>
<sequence length="430" mass="45916">MISNMATGRLRIDCGRATSRRRASTPVDECYTQLQAEGYIVTRPGSATRVASTEHPSTTAPSRPSPAAPLTIDFRPGVPDLSSFPREHWSRALRHACRDAPSDLLGYIDPHGSPALREVIAAYLRRVRGAAAEATHVLICAGYAQGLQLVLRALASEGMSVVAFEDPSDPDHRAIAAMLGLEVVGVPVDECGIDTGALAATNARAVVLTPAHQSPTGVVLAPDRRQALITWAAAHNATIIEDDYDAEFRYDREPVGALQGLAPDRVALLGSVSKSLAPALRLGWIVSPPHLASAVAYQKKLGDRGSPVFDQLALADLVQSGRYDRHLRHMRTRYAARRAALVEALHRHAPKVELRGPSAGFHTVAQLPTGTDELSVVAAARRRSVGVYGMSTYRVDQQTRPTQLVLGFGNLTVDAIADGIGSIADLLQGG</sequence>
<evidence type="ECO:0000259" key="2">
    <source>
        <dbReference type="Pfam" id="PF00155"/>
    </source>
</evidence>
<keyword evidence="3" id="KW-0808">Transferase</keyword>
<evidence type="ECO:0000313" key="4">
    <source>
        <dbReference type="Proteomes" id="UP000313066"/>
    </source>
</evidence>
<proteinExistence type="predicted"/>
<keyword evidence="3" id="KW-0032">Aminotransferase</keyword>
<dbReference type="InterPro" id="IPR015424">
    <property type="entry name" value="PyrdxlP-dep_Trfase"/>
</dbReference>